<keyword evidence="3" id="KW-1185">Reference proteome</keyword>
<evidence type="ECO:0000256" key="1">
    <source>
        <dbReference type="SAM" id="MobiDB-lite"/>
    </source>
</evidence>
<proteinExistence type="predicted"/>
<feature type="region of interest" description="Disordered" evidence="1">
    <location>
        <begin position="119"/>
        <end position="141"/>
    </location>
</feature>
<dbReference type="AlphaFoldDB" id="A0A6A5RFG7"/>
<accession>A0A6A5RFG7</accession>
<evidence type="ECO:0000313" key="2">
    <source>
        <dbReference type="EMBL" id="KAF1925844.1"/>
    </source>
</evidence>
<dbReference type="RefSeq" id="XP_033446096.1">
    <property type="nucleotide sequence ID" value="XM_033588416.1"/>
</dbReference>
<evidence type="ECO:0000313" key="3">
    <source>
        <dbReference type="Proteomes" id="UP000800082"/>
    </source>
</evidence>
<reference evidence="2" key="1">
    <citation type="journal article" date="2020" name="Stud. Mycol.">
        <title>101 Dothideomycetes genomes: a test case for predicting lifestyles and emergence of pathogens.</title>
        <authorList>
            <person name="Haridas S."/>
            <person name="Albert R."/>
            <person name="Binder M."/>
            <person name="Bloem J."/>
            <person name="Labutti K."/>
            <person name="Salamov A."/>
            <person name="Andreopoulos B."/>
            <person name="Baker S."/>
            <person name="Barry K."/>
            <person name="Bills G."/>
            <person name="Bluhm B."/>
            <person name="Cannon C."/>
            <person name="Castanera R."/>
            <person name="Culley D."/>
            <person name="Daum C."/>
            <person name="Ezra D."/>
            <person name="Gonzalez J."/>
            <person name="Henrissat B."/>
            <person name="Kuo A."/>
            <person name="Liang C."/>
            <person name="Lipzen A."/>
            <person name="Lutzoni F."/>
            <person name="Magnuson J."/>
            <person name="Mondo S."/>
            <person name="Nolan M."/>
            <person name="Ohm R."/>
            <person name="Pangilinan J."/>
            <person name="Park H.-J."/>
            <person name="Ramirez L."/>
            <person name="Alfaro M."/>
            <person name="Sun H."/>
            <person name="Tritt A."/>
            <person name="Yoshinaga Y."/>
            <person name="Zwiers L.-H."/>
            <person name="Turgeon B."/>
            <person name="Goodwin S."/>
            <person name="Spatafora J."/>
            <person name="Crous P."/>
            <person name="Grigoriev I."/>
        </authorList>
    </citation>
    <scope>NUCLEOTIDE SEQUENCE</scope>
    <source>
        <strain evidence="2">CBS 183.55</strain>
    </source>
</reference>
<dbReference type="Proteomes" id="UP000800082">
    <property type="component" value="Unassembled WGS sequence"/>
</dbReference>
<feature type="region of interest" description="Disordered" evidence="1">
    <location>
        <begin position="78"/>
        <end position="104"/>
    </location>
</feature>
<sequence>MLGRRLDVSSKQDVFSTDFHKTCEFRDCSYSVLQMNHGQIVAASQAAAPPWFTWRVLVINKGIRTASMHCSEPTCSSFIRGDSRDDPSPPSAPSHDPRLTKAGPRNHALGMLALVAKDERSAGTPRRPAPDNVGPLSAAAEGHASWRRHRTSYIVSRRLARIRLTRLNGRLIGC</sequence>
<name>A0A6A5RFG7_9PLEO</name>
<gene>
    <name evidence="2" type="ORF">M421DRAFT_232764</name>
</gene>
<dbReference type="GeneID" id="54346063"/>
<protein>
    <submittedName>
        <fullName evidence="2">Uncharacterized protein</fullName>
    </submittedName>
</protein>
<organism evidence="2 3">
    <name type="scientific">Didymella exigua CBS 183.55</name>
    <dbReference type="NCBI Taxonomy" id="1150837"/>
    <lineage>
        <taxon>Eukaryota</taxon>
        <taxon>Fungi</taxon>
        <taxon>Dikarya</taxon>
        <taxon>Ascomycota</taxon>
        <taxon>Pezizomycotina</taxon>
        <taxon>Dothideomycetes</taxon>
        <taxon>Pleosporomycetidae</taxon>
        <taxon>Pleosporales</taxon>
        <taxon>Pleosporineae</taxon>
        <taxon>Didymellaceae</taxon>
        <taxon>Didymella</taxon>
    </lineage>
</organism>
<dbReference type="EMBL" id="ML978981">
    <property type="protein sequence ID" value="KAF1925844.1"/>
    <property type="molecule type" value="Genomic_DNA"/>
</dbReference>